<reference evidence="2 3" key="1">
    <citation type="submission" date="2019-01" db="EMBL/GenBank/DDBJ databases">
        <title>A chromosome-scale genome assembly of the yellow perch, Perca flavescens.</title>
        <authorList>
            <person name="Feron R."/>
            <person name="Morvezen R."/>
            <person name="Bestin A."/>
            <person name="Haffray P."/>
            <person name="Klopp C."/>
            <person name="Zahm M."/>
            <person name="Cabau C."/>
            <person name="Roques C."/>
            <person name="Donnadieu C."/>
            <person name="Bouchez O."/>
            <person name="Christie M."/>
            <person name="Larson W."/>
            <person name="Guiguen Y."/>
        </authorList>
    </citation>
    <scope>NUCLEOTIDE SEQUENCE [LARGE SCALE GENOMIC DNA]</scope>
    <source>
        <strain evidence="2">YP-PL-M2</strain>
        <tissue evidence="2">Blood</tissue>
    </source>
</reference>
<organism evidence="2 3">
    <name type="scientific">Perca flavescens</name>
    <name type="common">American yellow perch</name>
    <name type="synonym">Morone flavescens</name>
    <dbReference type="NCBI Taxonomy" id="8167"/>
    <lineage>
        <taxon>Eukaryota</taxon>
        <taxon>Metazoa</taxon>
        <taxon>Chordata</taxon>
        <taxon>Craniata</taxon>
        <taxon>Vertebrata</taxon>
        <taxon>Euteleostomi</taxon>
        <taxon>Actinopterygii</taxon>
        <taxon>Neopterygii</taxon>
        <taxon>Teleostei</taxon>
        <taxon>Neoteleostei</taxon>
        <taxon>Acanthomorphata</taxon>
        <taxon>Eupercaria</taxon>
        <taxon>Perciformes</taxon>
        <taxon>Percoidei</taxon>
        <taxon>Percidae</taxon>
        <taxon>Percinae</taxon>
        <taxon>Perca</taxon>
    </lineage>
</organism>
<dbReference type="STRING" id="8167.A0A484D495"/>
<feature type="compositionally biased region" description="Polar residues" evidence="1">
    <location>
        <begin position="113"/>
        <end position="123"/>
    </location>
</feature>
<dbReference type="PANTHER" id="PTHR31025:SF27">
    <property type="entry name" value="SI:CH211-193K19.2-RELATED"/>
    <property type="match status" value="1"/>
</dbReference>
<evidence type="ECO:0000256" key="1">
    <source>
        <dbReference type="SAM" id="MobiDB-lite"/>
    </source>
</evidence>
<name>A0A484D495_PERFV</name>
<feature type="region of interest" description="Disordered" evidence="1">
    <location>
        <begin position="94"/>
        <end position="123"/>
    </location>
</feature>
<proteinExistence type="predicted"/>
<accession>A0A484D495</accession>
<sequence>MSHLMRLKIILGEDDARKLILPAGIPGSMVELYQTIKTSFGIEQDFRFQYQDVDFGKEFINLSVISEIDDKATLKVVYLQSSSEDDSMMRQPLAVQSLTDSSSVSSVDTDNTEPASSLGSSPSTRLHMWPSVFTVPPFNYESELQLETANAECSASGTYLSPPPKLKSHILERLSEEILNFKVYPTDNDLNDVAEALVKKHPCLREQGSFNGCYGWKISLKYKMANLRSKLRGLGCPEVTINSLKNKNQDKRLAASNVKKPRRAEVNYCPQHPKGETTESLEKERVTLLSEIKKRNNEHIVKLKMEKTFSYRRQDILKGEPLIADFKSRWPALFTAREYSPRLMEIFRGKGGAAGRKIRNVMVEISKDDTIQTRQTCVVKSLCIYLNEDHEKLVKDYMNTDLEASASMEQTVMGVYVILKEGAEPEGNPEDIGVLIEGVEVLRELGNIGDACALLFGLIYCLNLSYPADLKCTFEVMQKILMNLDGQRLSSKAQFLKNKLME</sequence>
<protein>
    <recommendedName>
        <fullName evidence="4">PB1 domain-containing protein</fullName>
    </recommendedName>
</protein>
<comment type="caution">
    <text evidence="2">The sequence shown here is derived from an EMBL/GenBank/DDBJ whole genome shotgun (WGS) entry which is preliminary data.</text>
</comment>
<evidence type="ECO:0000313" key="2">
    <source>
        <dbReference type="EMBL" id="TDH10072.1"/>
    </source>
</evidence>
<dbReference type="PANTHER" id="PTHR31025">
    <property type="entry name" value="SI:CH211-196P9.1-RELATED"/>
    <property type="match status" value="1"/>
</dbReference>
<gene>
    <name evidence="2" type="ORF">EPR50_G00071060</name>
</gene>
<feature type="compositionally biased region" description="Low complexity" evidence="1">
    <location>
        <begin position="95"/>
        <end position="109"/>
    </location>
</feature>
<evidence type="ECO:0000313" key="3">
    <source>
        <dbReference type="Proteomes" id="UP000295070"/>
    </source>
</evidence>
<keyword evidence="3" id="KW-1185">Reference proteome</keyword>
<evidence type="ECO:0008006" key="4">
    <source>
        <dbReference type="Google" id="ProtNLM"/>
    </source>
</evidence>
<dbReference type="AlphaFoldDB" id="A0A484D495"/>
<dbReference type="EMBL" id="SCKG01000007">
    <property type="protein sequence ID" value="TDH10072.1"/>
    <property type="molecule type" value="Genomic_DNA"/>
</dbReference>
<dbReference type="Proteomes" id="UP000295070">
    <property type="component" value="Chromosome 7"/>
</dbReference>